<evidence type="ECO:0000259" key="8">
    <source>
        <dbReference type="Pfam" id="PF03372"/>
    </source>
</evidence>
<evidence type="ECO:0000256" key="2">
    <source>
        <dbReference type="ARBA" id="ARBA00022723"/>
    </source>
</evidence>
<accession>A0A7H9CEU3</accession>
<dbReference type="Pfam" id="PF03372">
    <property type="entry name" value="Exo_endo_phos"/>
    <property type="match status" value="1"/>
</dbReference>
<dbReference type="RefSeq" id="WP_179975402.1">
    <property type="nucleotide sequence ID" value="NZ_CP049075.1"/>
</dbReference>
<comment type="cofactor">
    <cofactor evidence="6">
        <name>Mg(2+)</name>
        <dbReference type="ChEBI" id="CHEBI:18420"/>
    </cofactor>
    <cofactor evidence="6">
        <name>Mn(2+)</name>
        <dbReference type="ChEBI" id="CHEBI:29035"/>
    </cofactor>
    <text evidence="6">Probably binds two magnesium or manganese ions per subunit.</text>
</comment>
<dbReference type="GO" id="GO:0006284">
    <property type="term" value="P:base-excision repair"/>
    <property type="evidence" value="ECO:0007669"/>
    <property type="project" value="TreeGrafter"/>
</dbReference>
<feature type="active site" description="Proton donor/acceptor" evidence="5">
    <location>
        <position position="145"/>
    </location>
</feature>
<feature type="site" description="Transition state stabilizer" evidence="7">
    <location>
        <position position="147"/>
    </location>
</feature>
<dbReference type="PROSITE" id="PS51435">
    <property type="entry name" value="AP_NUCLEASE_F1_4"/>
    <property type="match status" value="1"/>
</dbReference>
<feature type="binding site" evidence="6">
    <location>
        <position position="243"/>
    </location>
    <ligand>
        <name>Mg(2+)</name>
        <dbReference type="ChEBI" id="CHEBI:18420"/>
        <label>1</label>
    </ligand>
</feature>
<evidence type="ECO:0000256" key="5">
    <source>
        <dbReference type="PIRSR" id="PIRSR604808-1"/>
    </source>
</evidence>
<keyword evidence="2 6" id="KW-0479">Metal-binding</keyword>
<feature type="binding site" evidence="6">
    <location>
        <position position="242"/>
    </location>
    <ligand>
        <name>Mg(2+)</name>
        <dbReference type="ChEBI" id="CHEBI:18420"/>
        <label>1</label>
    </ligand>
</feature>
<organism evidence="9 10">
    <name type="scientific">Candidatus Campylobacter infans</name>
    <dbReference type="NCBI Taxonomy" id="2561898"/>
    <lineage>
        <taxon>Bacteria</taxon>
        <taxon>Pseudomonadati</taxon>
        <taxon>Campylobacterota</taxon>
        <taxon>Epsilonproteobacteria</taxon>
        <taxon>Campylobacterales</taxon>
        <taxon>Campylobacteraceae</taxon>
        <taxon>Campylobacter</taxon>
    </lineage>
</organism>
<dbReference type="EMBL" id="CP049075">
    <property type="protein sequence ID" value="QLI04720.1"/>
    <property type="molecule type" value="Genomic_DNA"/>
</dbReference>
<feature type="site" description="Interaction with DNA substrate" evidence="7">
    <location>
        <position position="243"/>
    </location>
</feature>
<reference evidence="9 10" key="1">
    <citation type="submission" date="2020-02" db="EMBL/GenBank/DDBJ databases">
        <title>Complete genome sequence of the novel Campylobacter species Candidatus Campylobacter infans.</title>
        <authorList>
            <person name="Duim B."/>
            <person name="Zomer A."/>
            <person name="van der Graaf L."/>
            <person name="Wagenaar J."/>
        </authorList>
    </citation>
    <scope>NUCLEOTIDE SEQUENCE [LARGE SCALE GENOMIC DNA]</scope>
    <source>
        <strain evidence="9 10">19S00001</strain>
    </source>
</reference>
<protein>
    <submittedName>
        <fullName evidence="9">Exodeoxyribonuclease III (Exonuclease III)</fullName>
        <ecNumber evidence="9">3.1.11.2</ecNumber>
    </submittedName>
</protein>
<keyword evidence="6" id="KW-0464">Manganese</keyword>
<dbReference type="PROSITE" id="PS00726">
    <property type="entry name" value="AP_NUCLEASE_F1_1"/>
    <property type="match status" value="1"/>
</dbReference>
<dbReference type="InterPro" id="IPR020847">
    <property type="entry name" value="AP_endonuclease_F1_BS"/>
</dbReference>
<evidence type="ECO:0000256" key="3">
    <source>
        <dbReference type="ARBA" id="ARBA00022801"/>
    </source>
</evidence>
<feature type="active site" description="Proton acceptor" evidence="5">
    <location>
        <position position="243"/>
    </location>
</feature>
<sequence length="252" mass="28708">MKLISWNVNGIRALANKGELAWLGDCGADFIGLQEVKARPEQLPKQVNDLGFKFLAQNPAKRAGYSGVLTLANFKSQVNNSMFNDDDEGRVIEHSFDNIRLFNIYFPNGQSGDERLAYKMDFYAKFLAYIKKLTKEGKSVIFCGDVNTAHKHIDLARPKQNKNVSGFLPIERAWMDELCKAGFIDTFRLKNGDIKDKYSWWSYRANARANNVGWRIDYFFISQDLSFKVKDAYILDSVIGSDHAPVVLEIDL</sequence>
<dbReference type="GO" id="GO:0003906">
    <property type="term" value="F:DNA-(apurinic or apyrimidinic site) endonuclease activity"/>
    <property type="evidence" value="ECO:0007669"/>
    <property type="project" value="TreeGrafter"/>
</dbReference>
<dbReference type="InterPro" id="IPR004808">
    <property type="entry name" value="AP_endonuc_1"/>
</dbReference>
<dbReference type="KEGG" id="cinf:CINF_0170"/>
<feature type="binding site" evidence="6">
    <location>
        <position position="7"/>
    </location>
    <ligand>
        <name>Mg(2+)</name>
        <dbReference type="ChEBI" id="CHEBI:18420"/>
        <label>1</label>
    </ligand>
</feature>
<dbReference type="Proteomes" id="UP000509414">
    <property type="component" value="Chromosome"/>
</dbReference>
<name>A0A7H9CEU3_9BACT</name>
<keyword evidence="10" id="KW-1185">Reference proteome</keyword>
<proteinExistence type="inferred from homology"/>
<comment type="similarity">
    <text evidence="1">Belongs to the DNA repair enzymes AP/ExoA family.</text>
</comment>
<dbReference type="InterPro" id="IPR005135">
    <property type="entry name" value="Endo/exonuclease/phosphatase"/>
</dbReference>
<dbReference type="InterPro" id="IPR036691">
    <property type="entry name" value="Endo/exonu/phosph_ase_sf"/>
</dbReference>
<dbReference type="NCBIfam" id="TIGR00633">
    <property type="entry name" value="xth"/>
    <property type="match status" value="1"/>
</dbReference>
<feature type="domain" description="Endonuclease/exonuclease/phosphatase" evidence="8">
    <location>
        <begin position="4"/>
        <end position="243"/>
    </location>
</feature>
<evidence type="ECO:0000313" key="9">
    <source>
        <dbReference type="EMBL" id="QLI04720.1"/>
    </source>
</evidence>
<evidence type="ECO:0000313" key="10">
    <source>
        <dbReference type="Proteomes" id="UP000509414"/>
    </source>
</evidence>
<dbReference type="GO" id="GO:0003677">
    <property type="term" value="F:DNA binding"/>
    <property type="evidence" value="ECO:0007669"/>
    <property type="project" value="InterPro"/>
</dbReference>
<evidence type="ECO:0000256" key="6">
    <source>
        <dbReference type="PIRSR" id="PIRSR604808-2"/>
    </source>
</evidence>
<dbReference type="SUPFAM" id="SSF56219">
    <property type="entry name" value="DNase I-like"/>
    <property type="match status" value="1"/>
</dbReference>
<evidence type="ECO:0000256" key="1">
    <source>
        <dbReference type="ARBA" id="ARBA00007092"/>
    </source>
</evidence>
<keyword evidence="3 9" id="KW-0378">Hydrolase</keyword>
<feature type="active site" evidence="5">
    <location>
        <position position="105"/>
    </location>
</feature>
<keyword evidence="9" id="KW-0540">Nuclease</keyword>
<dbReference type="NCBIfam" id="TIGR00195">
    <property type="entry name" value="exoDNase_III"/>
    <property type="match status" value="1"/>
</dbReference>
<feature type="binding site" evidence="6">
    <location>
        <position position="147"/>
    </location>
    <ligand>
        <name>Mg(2+)</name>
        <dbReference type="ChEBI" id="CHEBI:18420"/>
        <label>1</label>
    </ligand>
</feature>
<dbReference type="GO" id="GO:0008311">
    <property type="term" value="F:double-stranded DNA 3'-5' DNA exonuclease activity"/>
    <property type="evidence" value="ECO:0007669"/>
    <property type="project" value="UniProtKB-EC"/>
</dbReference>
<dbReference type="PANTHER" id="PTHR22748:SF6">
    <property type="entry name" value="DNA-(APURINIC OR APYRIMIDINIC SITE) ENDONUCLEASE"/>
    <property type="match status" value="1"/>
</dbReference>
<dbReference type="GO" id="GO:0008081">
    <property type="term" value="F:phosphoric diester hydrolase activity"/>
    <property type="evidence" value="ECO:0007669"/>
    <property type="project" value="TreeGrafter"/>
</dbReference>
<feature type="site" description="Important for catalytic activity" evidence="7">
    <location>
        <position position="217"/>
    </location>
</feature>
<dbReference type="Gene3D" id="3.60.10.10">
    <property type="entry name" value="Endonuclease/exonuclease/phosphatase"/>
    <property type="match status" value="1"/>
</dbReference>
<evidence type="ECO:0000256" key="4">
    <source>
        <dbReference type="ARBA" id="ARBA00022842"/>
    </source>
</evidence>
<feature type="binding site" evidence="6">
    <location>
        <position position="35"/>
    </location>
    <ligand>
        <name>Mg(2+)</name>
        <dbReference type="ChEBI" id="CHEBI:18420"/>
        <label>1</label>
    </ligand>
</feature>
<feature type="binding site" evidence="6">
    <location>
        <position position="145"/>
    </location>
    <ligand>
        <name>Mg(2+)</name>
        <dbReference type="ChEBI" id="CHEBI:18420"/>
        <label>1</label>
    </ligand>
</feature>
<dbReference type="AlphaFoldDB" id="A0A7H9CEU3"/>
<keyword evidence="4 6" id="KW-0460">Magnesium</keyword>
<dbReference type="PANTHER" id="PTHR22748">
    <property type="entry name" value="AP ENDONUCLEASE"/>
    <property type="match status" value="1"/>
</dbReference>
<dbReference type="EC" id="3.1.11.2" evidence="9"/>
<evidence type="ECO:0000256" key="7">
    <source>
        <dbReference type="PIRSR" id="PIRSR604808-3"/>
    </source>
</evidence>
<gene>
    <name evidence="9" type="primary">xth</name>
    <name evidence="9" type="ORF">CINF_0170</name>
</gene>
<keyword evidence="9" id="KW-0269">Exonuclease</keyword>
<dbReference type="GO" id="GO:0046872">
    <property type="term" value="F:metal ion binding"/>
    <property type="evidence" value="ECO:0007669"/>
    <property type="project" value="UniProtKB-KW"/>
</dbReference>